<feature type="region of interest" description="Disordered" evidence="3">
    <location>
        <begin position="1"/>
        <end position="116"/>
    </location>
</feature>
<comment type="subcellular location">
    <subcellularLocation>
        <location evidence="1">Nucleus</location>
    </subcellularLocation>
</comment>
<organism evidence="6">
    <name type="scientific">Rhodosorus marinus</name>
    <dbReference type="NCBI Taxonomy" id="101924"/>
    <lineage>
        <taxon>Eukaryota</taxon>
        <taxon>Rhodophyta</taxon>
        <taxon>Stylonematophyceae</taxon>
        <taxon>Stylonematales</taxon>
        <taxon>Stylonemataceae</taxon>
        <taxon>Rhodosorus</taxon>
    </lineage>
</organism>
<feature type="compositionally biased region" description="Basic and acidic residues" evidence="3">
    <location>
        <begin position="64"/>
        <end position="73"/>
    </location>
</feature>
<sequence length="390" mass="43138">MKNEEFSKLVSRNAGGRQGRSGSVGGEEEPLAGQIDTKTIVRREIERDEGEKRKHKASKRKHEHGKDKGEGKKAKQQGGGVDDEQGEDLNGEKYRDRAAERRRDNGTATDASDFSTLSLLPEETQFLGGDEEHAHLVKGLDFALLKKMRGKISTGKQSPETPKPKQEEVQATKTKVRTGLAKRLMSALKVFETQSPSNFKATTTSTTVDRFQPGRNSYMFDVKTDMLQFAYQIPTGIQRSRTDCPVPPRRLEVRIDGETDQKLHKIMTHVRAGTGRKVASKKRHRPSAGSDQVTMAGRLIARDVGDDKGCTKSAEGLAKQVIERKTIVEPVLEGTHLEADVRDSVEVDLRPGDELFQDSTTGVPRTKLADELVMETKTGGYFGPGSPPRF</sequence>
<dbReference type="GO" id="GO:0005634">
    <property type="term" value="C:nucleus"/>
    <property type="evidence" value="ECO:0007669"/>
    <property type="project" value="UniProtKB-SubCell"/>
</dbReference>
<gene>
    <name evidence="5" type="ORF">RMAR0315_LOCUS1102</name>
    <name evidence="6" type="ORF">RMAR0315_LOCUS1103</name>
</gene>
<feature type="domain" description="RED-like N-terminal" evidence="4">
    <location>
        <begin position="122"/>
        <end position="282"/>
    </location>
</feature>
<feature type="compositionally biased region" description="Basic and acidic residues" evidence="3">
    <location>
        <begin position="90"/>
        <end position="105"/>
    </location>
</feature>
<feature type="region of interest" description="Disordered" evidence="3">
    <location>
        <begin position="151"/>
        <end position="173"/>
    </location>
</feature>
<dbReference type="EMBL" id="HBEK01001955">
    <property type="protein sequence ID" value="CAD8391127.1"/>
    <property type="molecule type" value="Transcribed_RNA"/>
</dbReference>
<feature type="compositionally biased region" description="Basic and acidic residues" evidence="3">
    <location>
        <begin position="39"/>
        <end position="52"/>
    </location>
</feature>
<reference evidence="6" key="1">
    <citation type="submission" date="2021-01" db="EMBL/GenBank/DDBJ databases">
        <authorList>
            <person name="Corre E."/>
            <person name="Pelletier E."/>
            <person name="Niang G."/>
            <person name="Scheremetjew M."/>
            <person name="Finn R."/>
            <person name="Kale V."/>
            <person name="Holt S."/>
            <person name="Cochrane G."/>
            <person name="Meng A."/>
            <person name="Brown T."/>
            <person name="Cohen L."/>
        </authorList>
    </citation>
    <scope>NUCLEOTIDE SEQUENCE</scope>
    <source>
        <strain evidence="6">UTEX LB 2760</strain>
    </source>
</reference>
<dbReference type="EMBL" id="HBEK01001956">
    <property type="protein sequence ID" value="CAD8391128.1"/>
    <property type="molecule type" value="Transcribed_RNA"/>
</dbReference>
<keyword evidence="2" id="KW-0539">Nucleus</keyword>
<proteinExistence type="predicted"/>
<evidence type="ECO:0000256" key="1">
    <source>
        <dbReference type="ARBA" id="ARBA00004123"/>
    </source>
</evidence>
<feature type="compositionally biased region" description="Basic residues" evidence="3">
    <location>
        <begin position="53"/>
        <end position="63"/>
    </location>
</feature>
<protein>
    <recommendedName>
        <fullName evidence="4">RED-like N-terminal domain-containing protein</fullName>
    </recommendedName>
</protein>
<accession>A0A6T6K520</accession>
<evidence type="ECO:0000259" key="4">
    <source>
        <dbReference type="Pfam" id="PF07808"/>
    </source>
</evidence>
<dbReference type="InterPro" id="IPR039896">
    <property type="entry name" value="Red-like"/>
</dbReference>
<feature type="compositionally biased region" description="Gly residues" evidence="3">
    <location>
        <begin position="16"/>
        <end position="25"/>
    </location>
</feature>
<dbReference type="AlphaFoldDB" id="A0A6T6K520"/>
<evidence type="ECO:0000256" key="3">
    <source>
        <dbReference type="SAM" id="MobiDB-lite"/>
    </source>
</evidence>
<dbReference type="PANTHER" id="PTHR12765">
    <property type="entry name" value="RED PROTEIN IK FACTOR CYTOKINE IK"/>
    <property type="match status" value="1"/>
</dbReference>
<evidence type="ECO:0000256" key="2">
    <source>
        <dbReference type="ARBA" id="ARBA00023242"/>
    </source>
</evidence>
<dbReference type="Pfam" id="PF07808">
    <property type="entry name" value="RED_N"/>
    <property type="match status" value="1"/>
</dbReference>
<evidence type="ECO:0000313" key="6">
    <source>
        <dbReference type="EMBL" id="CAD8391128.1"/>
    </source>
</evidence>
<dbReference type="InterPro" id="IPR012916">
    <property type="entry name" value="RED_N"/>
</dbReference>
<evidence type="ECO:0000313" key="5">
    <source>
        <dbReference type="EMBL" id="CAD8391127.1"/>
    </source>
</evidence>
<name>A0A6T6K520_9RHOD</name>
<feature type="compositionally biased region" description="Polar residues" evidence="3">
    <location>
        <begin position="106"/>
        <end position="116"/>
    </location>
</feature>
<feature type="region of interest" description="Disordered" evidence="3">
    <location>
        <begin position="272"/>
        <end position="291"/>
    </location>
</feature>